<keyword evidence="5" id="KW-0460">Magnesium</keyword>
<keyword evidence="3" id="KW-0255">Endonuclease</keyword>
<evidence type="ECO:0000256" key="8">
    <source>
        <dbReference type="ARBA" id="ARBA00022932"/>
    </source>
</evidence>
<proteinExistence type="predicted"/>
<keyword evidence="12" id="KW-1185">Reference proteome</keyword>
<evidence type="ECO:0000256" key="5">
    <source>
        <dbReference type="ARBA" id="ARBA00022842"/>
    </source>
</evidence>
<keyword evidence="8" id="KW-0548">Nucleotidyltransferase</keyword>
<feature type="domain" description="Retroviral polymerase SH3-like" evidence="10">
    <location>
        <begin position="31"/>
        <end position="84"/>
    </location>
</feature>
<dbReference type="Pfam" id="PF25597">
    <property type="entry name" value="SH3_retrovirus"/>
    <property type="match status" value="1"/>
</dbReference>
<keyword evidence="2" id="KW-0479">Metal-binding</keyword>
<evidence type="ECO:0000256" key="9">
    <source>
        <dbReference type="ARBA" id="ARBA00023172"/>
    </source>
</evidence>
<keyword evidence="4" id="KW-0378">Hydrolase</keyword>
<accession>A0ABM1YBZ6</accession>
<dbReference type="EnsemblMetazoa" id="AALFPA23_007728.R10344">
    <property type="protein sequence ID" value="AALFPA23_007728.P10344"/>
    <property type="gene ID" value="AALFPA23_007728"/>
</dbReference>
<evidence type="ECO:0000313" key="11">
    <source>
        <dbReference type="EnsemblMetazoa" id="AALFPA23_007728.P10344"/>
    </source>
</evidence>
<keyword evidence="7" id="KW-0695">RNA-directed DNA polymerase</keyword>
<reference evidence="12" key="1">
    <citation type="journal article" date="2015" name="Proc. Natl. Acad. Sci. U.S.A.">
        <title>Genome sequence of the Asian Tiger mosquito, Aedes albopictus, reveals insights into its biology, genetics, and evolution.</title>
        <authorList>
            <person name="Chen X.G."/>
            <person name="Jiang X."/>
            <person name="Gu J."/>
            <person name="Xu M."/>
            <person name="Wu Y."/>
            <person name="Deng Y."/>
            <person name="Zhang C."/>
            <person name="Bonizzoni M."/>
            <person name="Dermauw W."/>
            <person name="Vontas J."/>
            <person name="Armbruster P."/>
            <person name="Huang X."/>
            <person name="Yang Y."/>
            <person name="Zhang H."/>
            <person name="He W."/>
            <person name="Peng H."/>
            <person name="Liu Y."/>
            <person name="Wu K."/>
            <person name="Chen J."/>
            <person name="Lirakis M."/>
            <person name="Topalis P."/>
            <person name="Van Leeuwen T."/>
            <person name="Hall A.B."/>
            <person name="Jiang X."/>
            <person name="Thorpe C."/>
            <person name="Mueller R.L."/>
            <person name="Sun C."/>
            <person name="Waterhouse R.M."/>
            <person name="Yan G."/>
            <person name="Tu Z.J."/>
            <person name="Fang X."/>
            <person name="James A.A."/>
        </authorList>
    </citation>
    <scope>NUCLEOTIDE SEQUENCE [LARGE SCALE GENOMIC DNA]</scope>
    <source>
        <strain evidence="12">Foshan</strain>
    </source>
</reference>
<evidence type="ECO:0000256" key="2">
    <source>
        <dbReference type="ARBA" id="ARBA00022723"/>
    </source>
</evidence>
<keyword evidence="1" id="KW-0540">Nuclease</keyword>
<dbReference type="PANTHER" id="PTHR42648:SF11">
    <property type="entry name" value="TRANSPOSON TY4-P GAG-POL POLYPROTEIN"/>
    <property type="match status" value="1"/>
</dbReference>
<dbReference type="PANTHER" id="PTHR42648">
    <property type="entry name" value="TRANSPOSASE, PUTATIVE-RELATED"/>
    <property type="match status" value="1"/>
</dbReference>
<dbReference type="RefSeq" id="XP_062715607.1">
    <property type="nucleotide sequence ID" value="XM_062859623.1"/>
</dbReference>
<sequence>MSKKRAKAITPHETVYGLKPDLSAMHVFGVKAYVHIPKEQRIKLKPEAKKMTFVGYSLQHKGYRRIDSKTNKIKISRDVRFLSEDEPGMFVSSEEDTVEYEFRNSDVQDGIEQQFENPVDDNEDQEVLSAVGSVSSGRLLSKTNWALTMKMEPGS</sequence>
<dbReference type="Proteomes" id="UP000069940">
    <property type="component" value="Unassembled WGS sequence"/>
</dbReference>
<evidence type="ECO:0000256" key="3">
    <source>
        <dbReference type="ARBA" id="ARBA00022759"/>
    </source>
</evidence>
<reference evidence="11" key="2">
    <citation type="submission" date="2025-05" db="UniProtKB">
        <authorList>
            <consortium name="EnsemblMetazoa"/>
        </authorList>
    </citation>
    <scope>IDENTIFICATION</scope>
    <source>
        <strain evidence="11">Foshan</strain>
    </source>
</reference>
<evidence type="ECO:0000256" key="4">
    <source>
        <dbReference type="ARBA" id="ARBA00022801"/>
    </source>
</evidence>
<dbReference type="InterPro" id="IPR039537">
    <property type="entry name" value="Retrotran_Ty1/copia-like"/>
</dbReference>
<keyword evidence="8" id="KW-0239">DNA-directed DNA polymerase</keyword>
<dbReference type="GeneID" id="134291634"/>
<evidence type="ECO:0000256" key="6">
    <source>
        <dbReference type="ARBA" id="ARBA00022908"/>
    </source>
</evidence>
<evidence type="ECO:0000256" key="1">
    <source>
        <dbReference type="ARBA" id="ARBA00022722"/>
    </source>
</evidence>
<name>A0ABM1YBZ6_AEDAL</name>
<organism evidence="11 12">
    <name type="scientific">Aedes albopictus</name>
    <name type="common">Asian tiger mosquito</name>
    <name type="synonym">Stegomyia albopicta</name>
    <dbReference type="NCBI Taxonomy" id="7160"/>
    <lineage>
        <taxon>Eukaryota</taxon>
        <taxon>Metazoa</taxon>
        <taxon>Ecdysozoa</taxon>
        <taxon>Arthropoda</taxon>
        <taxon>Hexapoda</taxon>
        <taxon>Insecta</taxon>
        <taxon>Pterygota</taxon>
        <taxon>Neoptera</taxon>
        <taxon>Endopterygota</taxon>
        <taxon>Diptera</taxon>
        <taxon>Nematocera</taxon>
        <taxon>Culicoidea</taxon>
        <taxon>Culicidae</taxon>
        <taxon>Culicinae</taxon>
        <taxon>Aedini</taxon>
        <taxon>Aedes</taxon>
        <taxon>Stegomyia</taxon>
    </lineage>
</organism>
<keyword evidence="8" id="KW-0808">Transferase</keyword>
<dbReference type="InterPro" id="IPR057670">
    <property type="entry name" value="SH3_retrovirus"/>
</dbReference>
<evidence type="ECO:0000256" key="7">
    <source>
        <dbReference type="ARBA" id="ARBA00022918"/>
    </source>
</evidence>
<evidence type="ECO:0000313" key="12">
    <source>
        <dbReference type="Proteomes" id="UP000069940"/>
    </source>
</evidence>
<protein>
    <recommendedName>
        <fullName evidence="10">Retroviral polymerase SH3-like domain-containing protein</fullName>
    </recommendedName>
</protein>
<evidence type="ECO:0000259" key="10">
    <source>
        <dbReference type="Pfam" id="PF25597"/>
    </source>
</evidence>
<keyword evidence="6" id="KW-0229">DNA integration</keyword>
<keyword evidence="9" id="KW-0233">DNA recombination</keyword>